<sequence>MSSIEAGADRAEERARVAALLSRYPEMPASDLDEVHAWFRHGASALDLGLLASDPAVAPQYRAYRADHYDRITTGDYARAAIFIGMAVGALILIAMLMP</sequence>
<feature type="transmembrane region" description="Helical" evidence="1">
    <location>
        <begin position="77"/>
        <end position="98"/>
    </location>
</feature>
<organism evidence="2 3">
    <name type="scientific">Novosphingobium chloroacetimidivorans</name>
    <dbReference type="NCBI Taxonomy" id="1428314"/>
    <lineage>
        <taxon>Bacteria</taxon>
        <taxon>Pseudomonadati</taxon>
        <taxon>Pseudomonadota</taxon>
        <taxon>Alphaproteobacteria</taxon>
        <taxon>Sphingomonadales</taxon>
        <taxon>Sphingomonadaceae</taxon>
        <taxon>Novosphingobium</taxon>
    </lineage>
</organism>
<dbReference type="RefSeq" id="WP_184246584.1">
    <property type="nucleotide sequence ID" value="NZ_JACHLR010000012.1"/>
</dbReference>
<evidence type="ECO:0000313" key="2">
    <source>
        <dbReference type="EMBL" id="MBB4859532.1"/>
    </source>
</evidence>
<keyword evidence="1" id="KW-0812">Transmembrane</keyword>
<keyword evidence="1" id="KW-0472">Membrane</keyword>
<evidence type="ECO:0000256" key="1">
    <source>
        <dbReference type="SAM" id="Phobius"/>
    </source>
</evidence>
<dbReference type="Proteomes" id="UP000555448">
    <property type="component" value="Unassembled WGS sequence"/>
</dbReference>
<dbReference type="AlphaFoldDB" id="A0A7W7KB21"/>
<keyword evidence="1" id="KW-1133">Transmembrane helix</keyword>
<dbReference type="EMBL" id="JACHLR010000012">
    <property type="protein sequence ID" value="MBB4859532.1"/>
    <property type="molecule type" value="Genomic_DNA"/>
</dbReference>
<reference evidence="2 3" key="1">
    <citation type="submission" date="2020-08" db="EMBL/GenBank/DDBJ databases">
        <title>Functional genomics of gut bacteria from endangered species of beetles.</title>
        <authorList>
            <person name="Carlos-Shanley C."/>
        </authorList>
    </citation>
    <scope>NUCLEOTIDE SEQUENCE [LARGE SCALE GENOMIC DNA]</scope>
    <source>
        <strain evidence="2 3">S00245</strain>
    </source>
</reference>
<evidence type="ECO:0000313" key="3">
    <source>
        <dbReference type="Proteomes" id="UP000555448"/>
    </source>
</evidence>
<protein>
    <submittedName>
        <fullName evidence="2">Uncharacterized protein</fullName>
    </submittedName>
</protein>
<gene>
    <name evidence="2" type="ORF">HNO88_002861</name>
</gene>
<name>A0A7W7KB21_9SPHN</name>
<accession>A0A7W7KB21</accession>
<comment type="caution">
    <text evidence="2">The sequence shown here is derived from an EMBL/GenBank/DDBJ whole genome shotgun (WGS) entry which is preliminary data.</text>
</comment>
<keyword evidence="3" id="KW-1185">Reference proteome</keyword>
<proteinExistence type="predicted"/>